<feature type="region of interest" description="Disordered" evidence="11">
    <location>
        <begin position="353"/>
        <end position="375"/>
    </location>
</feature>
<feature type="compositionally biased region" description="Low complexity" evidence="11">
    <location>
        <begin position="360"/>
        <end position="371"/>
    </location>
</feature>
<dbReference type="PANTHER" id="PTHR48467">
    <property type="entry name" value="GLUTAMATE SYNTHASE 1 [NADH], CHLOROPLASTIC-LIKE"/>
    <property type="match status" value="1"/>
</dbReference>
<feature type="binding site" evidence="9">
    <location>
        <position position="122"/>
    </location>
    <ligand>
        <name>FAD</name>
        <dbReference type="ChEBI" id="CHEBI:57692"/>
    </ligand>
</feature>
<keyword evidence="4 8" id="KW-0274">FAD</keyword>
<evidence type="ECO:0000256" key="9">
    <source>
        <dbReference type="PIRSR" id="PIRSR000362-1"/>
    </source>
</evidence>
<dbReference type="InterPro" id="IPR023753">
    <property type="entry name" value="FAD/NAD-binding_dom"/>
</dbReference>
<dbReference type="Gene3D" id="3.50.50.60">
    <property type="entry name" value="FAD/NAD(P)-binding domain"/>
    <property type="match status" value="2"/>
</dbReference>
<protein>
    <recommendedName>
        <fullName evidence="8">NADPH:adrenodoxin oxidoreductase, mitochondrial</fullName>
        <ecNumber evidence="8">1.18.1.6</ecNumber>
    </recommendedName>
</protein>
<dbReference type="AlphaFoldDB" id="A0A9W4ND83"/>
<proteinExistence type="inferred from homology"/>
<feature type="binding site" evidence="9">
    <location>
        <begin position="458"/>
        <end position="460"/>
    </location>
    <ligand>
        <name>FAD</name>
        <dbReference type="ChEBI" id="CHEBI:57692"/>
    </ligand>
</feature>
<comment type="caution">
    <text evidence="13">The sequence shown here is derived from an EMBL/GenBank/DDBJ whole genome shotgun (WGS) entry which is preliminary data.</text>
</comment>
<feature type="binding site" evidence="9">
    <location>
        <position position="57"/>
    </location>
    <ligand>
        <name>FAD</name>
        <dbReference type="ChEBI" id="CHEBI:57692"/>
    </ligand>
</feature>
<dbReference type="Pfam" id="PF07992">
    <property type="entry name" value="Pyr_redox_2"/>
    <property type="match status" value="1"/>
</dbReference>
<dbReference type="GO" id="GO:0005739">
    <property type="term" value="C:mitochondrion"/>
    <property type="evidence" value="ECO:0007669"/>
    <property type="project" value="UniProtKB-SubCell"/>
</dbReference>
<comment type="similarity">
    <text evidence="2 8">Belongs to the ferredoxin--NADP reductase type 1 family.</text>
</comment>
<dbReference type="SUPFAM" id="SSF51971">
    <property type="entry name" value="Nucleotide-binding domain"/>
    <property type="match status" value="1"/>
</dbReference>
<dbReference type="EC" id="1.18.1.6" evidence="8"/>
<dbReference type="PANTHER" id="PTHR48467:SF1">
    <property type="entry name" value="GLUTAMATE SYNTHASE 1 [NADH], CHLOROPLASTIC-LIKE"/>
    <property type="match status" value="1"/>
</dbReference>
<evidence type="ECO:0000313" key="14">
    <source>
        <dbReference type="Proteomes" id="UP001153461"/>
    </source>
</evidence>
<evidence type="ECO:0000259" key="12">
    <source>
        <dbReference type="Pfam" id="PF07992"/>
    </source>
</evidence>
<feature type="binding site" evidence="9">
    <location>
        <position position="78"/>
    </location>
    <ligand>
        <name>FAD</name>
        <dbReference type="ChEBI" id="CHEBI:57692"/>
    </ligand>
</feature>
<dbReference type="PRINTS" id="PR00419">
    <property type="entry name" value="ADXRDTASE"/>
</dbReference>
<dbReference type="Gene3D" id="3.40.50.720">
    <property type="entry name" value="NAD(P)-binding Rossmann-like Domain"/>
    <property type="match status" value="2"/>
</dbReference>
<dbReference type="GO" id="GO:0016491">
    <property type="term" value="F:oxidoreductase activity"/>
    <property type="evidence" value="ECO:0007669"/>
    <property type="project" value="UniProtKB-KW"/>
</dbReference>
<keyword evidence="6 8" id="KW-0560">Oxidoreductase</keyword>
<feature type="binding site" evidence="10">
    <location>
        <begin position="238"/>
        <end position="239"/>
    </location>
    <ligand>
        <name>NADP(+)</name>
        <dbReference type="ChEBI" id="CHEBI:58349"/>
    </ligand>
</feature>
<keyword evidence="3 8" id="KW-0285">Flavoprotein</keyword>
<evidence type="ECO:0000256" key="2">
    <source>
        <dbReference type="ARBA" id="ARBA00008312"/>
    </source>
</evidence>
<evidence type="ECO:0000256" key="3">
    <source>
        <dbReference type="ARBA" id="ARBA00022630"/>
    </source>
</evidence>
<feature type="binding site" evidence="10">
    <location>
        <begin position="194"/>
        <end position="197"/>
    </location>
    <ligand>
        <name>NADP(+)</name>
        <dbReference type="ChEBI" id="CHEBI:58349"/>
    </ligand>
</feature>
<keyword evidence="5 8" id="KW-0521">NADP</keyword>
<dbReference type="InterPro" id="IPR055275">
    <property type="entry name" value="Ferredox_Rdtase"/>
</dbReference>
<evidence type="ECO:0000256" key="5">
    <source>
        <dbReference type="ARBA" id="ARBA00022857"/>
    </source>
</evidence>
<feature type="binding site" evidence="9">
    <location>
        <position position="86"/>
    </location>
    <ligand>
        <name>FAD</name>
        <dbReference type="ChEBI" id="CHEBI:57692"/>
    </ligand>
</feature>
<comment type="catalytic activity">
    <reaction evidence="7 8">
        <text>2 reduced [adrenodoxin] + NADP(+) + H(+) = 2 oxidized [adrenodoxin] + NADPH</text>
        <dbReference type="Rhea" id="RHEA:42312"/>
        <dbReference type="Rhea" id="RHEA-COMP:9998"/>
        <dbReference type="Rhea" id="RHEA-COMP:9999"/>
        <dbReference type="ChEBI" id="CHEBI:15378"/>
        <dbReference type="ChEBI" id="CHEBI:33737"/>
        <dbReference type="ChEBI" id="CHEBI:33738"/>
        <dbReference type="ChEBI" id="CHEBI:57783"/>
        <dbReference type="ChEBI" id="CHEBI:58349"/>
        <dbReference type="EC" id="1.18.1.6"/>
    </reaction>
</comment>
<feature type="domain" description="FAD/NAD(P)-binding" evidence="12">
    <location>
        <begin position="48"/>
        <end position="205"/>
    </location>
</feature>
<keyword evidence="8" id="KW-0496">Mitochondrion</keyword>
<accession>A0A9W4ND83</accession>
<comment type="subcellular location">
    <subcellularLocation>
        <location evidence="8">Mitochondrion</location>
    </subcellularLocation>
</comment>
<dbReference type="InterPro" id="IPR036188">
    <property type="entry name" value="FAD/NAD-bd_sf"/>
</dbReference>
<evidence type="ECO:0000256" key="10">
    <source>
        <dbReference type="PIRSR" id="PIRSR000362-2"/>
    </source>
</evidence>
<dbReference type="Proteomes" id="UP001153461">
    <property type="component" value="Unassembled WGS sequence"/>
</dbReference>
<evidence type="ECO:0000256" key="6">
    <source>
        <dbReference type="ARBA" id="ARBA00023002"/>
    </source>
</evidence>
<evidence type="ECO:0000256" key="7">
    <source>
        <dbReference type="ARBA" id="ARBA00048933"/>
    </source>
</evidence>
<feature type="binding site" evidence="10">
    <location>
        <position position="458"/>
    </location>
    <ligand>
        <name>NADP(+)</name>
        <dbReference type="ChEBI" id="CHEBI:58349"/>
    </ligand>
</feature>
<dbReference type="EMBL" id="CAJVNV010000647">
    <property type="protein sequence ID" value="CAG8341841.1"/>
    <property type="molecule type" value="Genomic_DNA"/>
</dbReference>
<sequence length="551" mass="60671">MRLKQAFVCAQCTVRLNRRPLLQYKSFVSQSTSKRSNSHVAQTNRPVRVAIVGSGPAGFYAAYRLLAKQEDAIVDMYEKLPVPFGLARYGVAPDHPEVKNCEDKFTEVAESARFNFVGNVDLGHDLPLAALKPHYDAIIFAYGAAKDKELGIPGEQALHSVHSARAFVGWYNGLPEHRDLDPDLSGENAVIVGQGNVALDVARILLSDVNTLRKTDIADYAVEKLARSRIKRVRVVGRRGPLQVSYNGLAVDTQVVNYFTQASFTIKELREMLQLPGVSFDPIPQDIFPPEDVVSALPRAQKRLMQLLAKGSTNDPLTASKSWSLDFLLAPDSLHWSPEYPYHLSHVKFSRNELDPSDPHSPSSKVSPKHLSSGKRAQVNLPASVFFRSVGYKSLPLPGLEDLGIDFDTRRGIIPNDGFGRVTSLSNKGEPEGLPDGSLISHLPGLYCAGWVKRGPTGVIASTMTDAFTTADTVVQDLSKRTDATSLLHVPDHSTGLGWDGVKIEAQRRGLRPTSWKDWQRIDAAERESGQAKGKPRDKLGRVEEMLKVLD</sequence>
<organism evidence="13 14">
    <name type="scientific">Penicillium nalgiovense</name>
    <dbReference type="NCBI Taxonomy" id="60175"/>
    <lineage>
        <taxon>Eukaryota</taxon>
        <taxon>Fungi</taxon>
        <taxon>Dikarya</taxon>
        <taxon>Ascomycota</taxon>
        <taxon>Pezizomycotina</taxon>
        <taxon>Eurotiomycetes</taxon>
        <taxon>Eurotiomycetidae</taxon>
        <taxon>Eurotiales</taxon>
        <taxon>Aspergillaceae</taxon>
        <taxon>Penicillium</taxon>
    </lineage>
</organism>
<comment type="cofactor">
    <cofactor evidence="1 8 9">
        <name>FAD</name>
        <dbReference type="ChEBI" id="CHEBI:57692"/>
    </cofactor>
</comment>
<evidence type="ECO:0000256" key="1">
    <source>
        <dbReference type="ARBA" id="ARBA00001974"/>
    </source>
</evidence>
<evidence type="ECO:0000256" key="8">
    <source>
        <dbReference type="PIRNR" id="PIRNR000362"/>
    </source>
</evidence>
<gene>
    <name evidence="13" type="ORF">PNAL_LOCUS10870</name>
</gene>
<dbReference type="SUPFAM" id="SSF51905">
    <property type="entry name" value="FAD/NAD(P)-binding domain"/>
    <property type="match status" value="1"/>
</dbReference>
<dbReference type="InterPro" id="IPR021163">
    <property type="entry name" value="Ferredox_Rdtase_adrenod"/>
</dbReference>
<reference evidence="13" key="1">
    <citation type="submission" date="2021-07" db="EMBL/GenBank/DDBJ databases">
        <authorList>
            <person name="Branca A.L. A."/>
        </authorList>
    </citation>
    <scope>NUCLEOTIDE SEQUENCE</scope>
</reference>
<dbReference type="PIRSF" id="PIRSF000362">
    <property type="entry name" value="FNR"/>
    <property type="match status" value="1"/>
</dbReference>
<evidence type="ECO:0000313" key="13">
    <source>
        <dbReference type="EMBL" id="CAG8341841.1"/>
    </source>
</evidence>
<evidence type="ECO:0000256" key="11">
    <source>
        <dbReference type="SAM" id="MobiDB-lite"/>
    </source>
</evidence>
<evidence type="ECO:0000256" key="4">
    <source>
        <dbReference type="ARBA" id="ARBA00022827"/>
    </source>
</evidence>
<feature type="binding site" evidence="10">
    <location>
        <position position="268"/>
    </location>
    <ligand>
        <name>NADP(+)</name>
        <dbReference type="ChEBI" id="CHEBI:58349"/>
    </ligand>
</feature>
<feature type="binding site" evidence="9">
    <location>
        <position position="451"/>
    </location>
    <ligand>
        <name>FAD</name>
        <dbReference type="ChEBI" id="CHEBI:57692"/>
    </ligand>
</feature>
<name>A0A9W4ND83_PENNA</name>
<dbReference type="OrthoDB" id="333024at2759"/>